<proteinExistence type="predicted"/>
<name>A0AAU7CRG9_9BACT</name>
<organism evidence="1">
    <name type="scientific">Singulisphaera sp. Ch08</name>
    <dbReference type="NCBI Taxonomy" id="3120278"/>
    <lineage>
        <taxon>Bacteria</taxon>
        <taxon>Pseudomonadati</taxon>
        <taxon>Planctomycetota</taxon>
        <taxon>Planctomycetia</taxon>
        <taxon>Isosphaerales</taxon>
        <taxon>Isosphaeraceae</taxon>
        <taxon>Singulisphaera</taxon>
    </lineage>
</organism>
<dbReference type="EMBL" id="CP155447">
    <property type="protein sequence ID" value="XBH07885.1"/>
    <property type="molecule type" value="Genomic_DNA"/>
</dbReference>
<protein>
    <submittedName>
        <fullName evidence="1">Uncharacterized protein</fullName>
    </submittedName>
</protein>
<gene>
    <name evidence="1" type="ORF">V5E97_18190</name>
</gene>
<sequence length="168" mass="18809">MTVDVLRSLLIDTTWFGRLAEPGVNGDFVQIFTLGPWANVPTDADDLERIADQMDWLPSSREQDDPIHRPSLEERAEQLGMRKEISRKSLDIYRVAVSALGRFKGHPALKVGPHDFTEAARGAALFAVRQATYEILVNEPGFWCRLMEVYHAGHWPCGILPGGKVVVL</sequence>
<dbReference type="RefSeq" id="WP_406700724.1">
    <property type="nucleotide sequence ID" value="NZ_CP155447.1"/>
</dbReference>
<reference evidence="1" key="1">
    <citation type="submission" date="2024-05" db="EMBL/GenBank/DDBJ databases">
        <title>Planctomycetes of the genus Singulisphaera possess chitinolytic capabilities.</title>
        <authorList>
            <person name="Ivanova A."/>
        </authorList>
    </citation>
    <scope>NUCLEOTIDE SEQUENCE</scope>
    <source>
        <strain evidence="1">Ch08T</strain>
    </source>
</reference>
<accession>A0AAU7CRG9</accession>
<evidence type="ECO:0000313" key="1">
    <source>
        <dbReference type="EMBL" id="XBH07885.1"/>
    </source>
</evidence>
<dbReference type="AlphaFoldDB" id="A0AAU7CRG9"/>